<evidence type="ECO:0000313" key="2">
    <source>
        <dbReference type="EMBL" id="OUC46245.1"/>
    </source>
</evidence>
<dbReference type="Pfam" id="PF19031">
    <property type="entry name" value="Intu_longin_1"/>
    <property type="match status" value="1"/>
</dbReference>
<feature type="domain" description="CCZ1/INTU/HSP4 first Longin" evidence="1">
    <location>
        <begin position="11"/>
        <end position="55"/>
    </location>
</feature>
<comment type="caution">
    <text evidence="2">The sequence shown here is derived from an EMBL/GenBank/DDBJ whole genome shotgun (WGS) entry which is preliminary data.</text>
</comment>
<proteinExistence type="predicted"/>
<feature type="non-terminal residue" evidence="2">
    <location>
        <position position="56"/>
    </location>
</feature>
<dbReference type="InterPro" id="IPR043987">
    <property type="entry name" value="CCZ1/INTU/HSP4_longin_1"/>
</dbReference>
<accession>A0A1Y3EMU8</accession>
<dbReference type="GO" id="GO:0016192">
    <property type="term" value="P:vesicle-mediated transport"/>
    <property type="evidence" value="ECO:0007669"/>
    <property type="project" value="InterPro"/>
</dbReference>
<gene>
    <name evidence="2" type="ORF">D917_01646</name>
</gene>
<evidence type="ECO:0000259" key="1">
    <source>
        <dbReference type="Pfam" id="PF19031"/>
    </source>
</evidence>
<name>A0A1Y3EMU8_9BILA</name>
<dbReference type="Proteomes" id="UP000243006">
    <property type="component" value="Unassembled WGS sequence"/>
</dbReference>
<protein>
    <recommendedName>
        <fullName evidence="1">CCZ1/INTU/HSP4 first Longin domain-containing protein</fullName>
    </recommendedName>
</protein>
<dbReference type="AlphaFoldDB" id="A0A1Y3EMU8"/>
<reference evidence="2 3" key="1">
    <citation type="submission" date="2015-04" db="EMBL/GenBank/DDBJ databases">
        <title>Draft genome of the roundworm Trichinella nativa.</title>
        <authorList>
            <person name="Mitreva M."/>
        </authorList>
    </citation>
    <scope>NUCLEOTIDE SEQUENCE [LARGE SCALE GENOMIC DNA]</scope>
    <source>
        <strain evidence="2 3">ISS45</strain>
    </source>
</reference>
<organism evidence="2 3">
    <name type="scientific">Trichinella nativa</name>
    <dbReference type="NCBI Taxonomy" id="6335"/>
    <lineage>
        <taxon>Eukaryota</taxon>
        <taxon>Metazoa</taxon>
        <taxon>Ecdysozoa</taxon>
        <taxon>Nematoda</taxon>
        <taxon>Enoplea</taxon>
        <taxon>Dorylaimia</taxon>
        <taxon>Trichinellida</taxon>
        <taxon>Trichinellidae</taxon>
        <taxon>Trichinella</taxon>
    </lineage>
</organism>
<dbReference type="EMBL" id="LVZM01007354">
    <property type="protein sequence ID" value="OUC46245.1"/>
    <property type="molecule type" value="Genomic_DNA"/>
</dbReference>
<sequence length="56" mass="6415">MVNAKLIDCLSSLYVFNPDYCQRDGDEPKKVLFYYPKEKPLDAQVQDVGFAEASVR</sequence>
<evidence type="ECO:0000313" key="3">
    <source>
        <dbReference type="Proteomes" id="UP000243006"/>
    </source>
</evidence>